<organism evidence="1 2">
    <name type="scientific">Caerostris extrusa</name>
    <name type="common">Bark spider</name>
    <name type="synonym">Caerostris bankana</name>
    <dbReference type="NCBI Taxonomy" id="172846"/>
    <lineage>
        <taxon>Eukaryota</taxon>
        <taxon>Metazoa</taxon>
        <taxon>Ecdysozoa</taxon>
        <taxon>Arthropoda</taxon>
        <taxon>Chelicerata</taxon>
        <taxon>Arachnida</taxon>
        <taxon>Araneae</taxon>
        <taxon>Araneomorphae</taxon>
        <taxon>Entelegynae</taxon>
        <taxon>Araneoidea</taxon>
        <taxon>Araneidae</taxon>
        <taxon>Caerostris</taxon>
    </lineage>
</organism>
<dbReference type="EMBL" id="BPLR01008942">
    <property type="protein sequence ID" value="GIY28386.1"/>
    <property type="molecule type" value="Genomic_DNA"/>
</dbReference>
<keyword evidence="2" id="KW-1185">Reference proteome</keyword>
<evidence type="ECO:0000313" key="2">
    <source>
        <dbReference type="Proteomes" id="UP001054945"/>
    </source>
</evidence>
<proteinExistence type="predicted"/>
<dbReference type="AlphaFoldDB" id="A0AAV4S5N2"/>
<reference evidence="1 2" key="1">
    <citation type="submission" date="2021-06" db="EMBL/GenBank/DDBJ databases">
        <title>Caerostris extrusa draft genome.</title>
        <authorList>
            <person name="Kono N."/>
            <person name="Arakawa K."/>
        </authorList>
    </citation>
    <scope>NUCLEOTIDE SEQUENCE [LARGE SCALE GENOMIC DNA]</scope>
</reference>
<accession>A0AAV4S5N2</accession>
<evidence type="ECO:0000313" key="1">
    <source>
        <dbReference type="EMBL" id="GIY28386.1"/>
    </source>
</evidence>
<protein>
    <submittedName>
        <fullName evidence="1">Uncharacterized protein</fullName>
    </submittedName>
</protein>
<name>A0AAV4S5N2_CAEEX</name>
<gene>
    <name evidence="1" type="ORF">CEXT_349161</name>
</gene>
<comment type="caution">
    <text evidence="1">The sequence shown here is derived from an EMBL/GenBank/DDBJ whole genome shotgun (WGS) entry which is preliminary data.</text>
</comment>
<sequence length="83" mass="9425">MHSDTKFLLDENRSNVITSADGHRATFSTFLEVIQMSRPCPLRADQICPRGTEDEAFGSLLSRYFSKWEHVGHCPVSTPDVQR</sequence>
<dbReference type="Proteomes" id="UP001054945">
    <property type="component" value="Unassembled WGS sequence"/>
</dbReference>